<dbReference type="CDD" id="cd12167">
    <property type="entry name" value="2-Hacid_dh_8"/>
    <property type="match status" value="1"/>
</dbReference>
<dbReference type="GO" id="GO:0051287">
    <property type="term" value="F:NAD binding"/>
    <property type="evidence" value="ECO:0007669"/>
    <property type="project" value="InterPro"/>
</dbReference>
<evidence type="ECO:0000313" key="7">
    <source>
        <dbReference type="Proteomes" id="UP000199435"/>
    </source>
</evidence>
<gene>
    <name evidence="6" type="ORF">GA0061102_101357</name>
</gene>
<dbReference type="EMBL" id="FMAH01000013">
    <property type="protein sequence ID" value="SCB27280.1"/>
    <property type="molecule type" value="Genomic_DNA"/>
</dbReference>
<dbReference type="GO" id="GO:0030267">
    <property type="term" value="F:glyoxylate reductase (NADPH) activity"/>
    <property type="evidence" value="ECO:0007669"/>
    <property type="project" value="TreeGrafter"/>
</dbReference>
<dbReference type="Pfam" id="PF00389">
    <property type="entry name" value="2-Hacid_dh"/>
    <property type="match status" value="1"/>
</dbReference>
<dbReference type="InterPro" id="IPR006139">
    <property type="entry name" value="D-isomer_2_OHA_DH_cat_dom"/>
</dbReference>
<keyword evidence="7" id="KW-1185">Reference proteome</keyword>
<accession>A0A1C3VHH8</accession>
<dbReference type="OrthoDB" id="9793626at2"/>
<dbReference type="AlphaFoldDB" id="A0A1C3VHH8"/>
<dbReference type="STRING" id="411945.GA0061102_101357"/>
<dbReference type="SUPFAM" id="SSF51735">
    <property type="entry name" value="NAD(P)-binding Rossmann-fold domains"/>
    <property type="match status" value="1"/>
</dbReference>
<dbReference type="PANTHER" id="PTHR10996:SF178">
    <property type="entry name" value="2-HYDROXYACID DEHYDROGENASE YGL185C-RELATED"/>
    <property type="match status" value="1"/>
</dbReference>
<evidence type="ECO:0000256" key="3">
    <source>
        <dbReference type="RuleBase" id="RU003719"/>
    </source>
</evidence>
<evidence type="ECO:0000256" key="1">
    <source>
        <dbReference type="ARBA" id="ARBA00023002"/>
    </source>
</evidence>
<dbReference type="Proteomes" id="UP000199435">
    <property type="component" value="Unassembled WGS sequence"/>
</dbReference>
<proteinExistence type="inferred from homology"/>
<dbReference type="Pfam" id="PF02826">
    <property type="entry name" value="2-Hacid_dh_C"/>
    <property type="match status" value="1"/>
</dbReference>
<dbReference type="GO" id="GO:0005829">
    <property type="term" value="C:cytosol"/>
    <property type="evidence" value="ECO:0007669"/>
    <property type="project" value="TreeGrafter"/>
</dbReference>
<keyword evidence="2" id="KW-0520">NAD</keyword>
<dbReference type="SUPFAM" id="SSF52283">
    <property type="entry name" value="Formate/glycerate dehydrogenase catalytic domain-like"/>
    <property type="match status" value="1"/>
</dbReference>
<evidence type="ECO:0000259" key="4">
    <source>
        <dbReference type="Pfam" id="PF00389"/>
    </source>
</evidence>
<dbReference type="InterPro" id="IPR050223">
    <property type="entry name" value="D-isomer_2-hydroxyacid_DH"/>
</dbReference>
<keyword evidence="1 3" id="KW-0560">Oxidoreductase</keyword>
<sequence>MTQFASGRPTIALAMQPSRTQHVLPEALIQRLDTVGHVLDAAPMQRFDDERAAKLLAETEILITGWGAPTIDAAALALSPHLKLVVHAAGTVKGLLGDSLFDRGILVSHSAQANALPVAEFTLAAIIFAGKKVFQFRDFYVADRNRARTLTMQAEAIGNYRRTVGIIGASRIGRRVIELLSPFDYRILLFDPMVGNAEAAKLGVEKAELDALMASADIVSLHAPSLPATRHMIDAHRLSLMKEGATFINTARGALVDEEALIATLKTGRIDAIIDVTDPEIPVAASAFYDLPNVFLTPHIAGAVGLERTRLGEMAVDEAIRFIEGKPLLYEVRREDMAHMA</sequence>
<organism evidence="6 7">
    <name type="scientific">Rhizobium miluonense</name>
    <dbReference type="NCBI Taxonomy" id="411945"/>
    <lineage>
        <taxon>Bacteria</taxon>
        <taxon>Pseudomonadati</taxon>
        <taxon>Pseudomonadota</taxon>
        <taxon>Alphaproteobacteria</taxon>
        <taxon>Hyphomicrobiales</taxon>
        <taxon>Rhizobiaceae</taxon>
        <taxon>Rhizobium/Agrobacterium group</taxon>
        <taxon>Rhizobium</taxon>
    </lineage>
</organism>
<feature type="domain" description="D-isomer specific 2-hydroxyacid dehydrogenase catalytic" evidence="4">
    <location>
        <begin position="47"/>
        <end position="332"/>
    </location>
</feature>
<dbReference type="InterPro" id="IPR006140">
    <property type="entry name" value="D-isomer_DH_NAD-bd"/>
</dbReference>
<comment type="similarity">
    <text evidence="3">Belongs to the D-isomer specific 2-hydroxyacid dehydrogenase family.</text>
</comment>
<reference evidence="7" key="1">
    <citation type="submission" date="2016-08" db="EMBL/GenBank/DDBJ databases">
        <authorList>
            <person name="Varghese N."/>
            <person name="Submissions Spin"/>
        </authorList>
    </citation>
    <scope>NUCLEOTIDE SEQUENCE [LARGE SCALE GENOMIC DNA]</scope>
    <source>
        <strain evidence="7">HAMBI 2971</strain>
    </source>
</reference>
<dbReference type="GO" id="GO:0016618">
    <property type="term" value="F:hydroxypyruvate reductase [NAD(P)H] activity"/>
    <property type="evidence" value="ECO:0007669"/>
    <property type="project" value="TreeGrafter"/>
</dbReference>
<feature type="domain" description="D-isomer specific 2-hydroxyacid dehydrogenase NAD-binding" evidence="5">
    <location>
        <begin position="153"/>
        <end position="301"/>
    </location>
</feature>
<evidence type="ECO:0000313" key="6">
    <source>
        <dbReference type="EMBL" id="SCB27280.1"/>
    </source>
</evidence>
<dbReference type="Gene3D" id="3.40.50.720">
    <property type="entry name" value="NAD(P)-binding Rossmann-like Domain"/>
    <property type="match status" value="2"/>
</dbReference>
<dbReference type="InterPro" id="IPR036291">
    <property type="entry name" value="NAD(P)-bd_dom_sf"/>
</dbReference>
<evidence type="ECO:0000256" key="2">
    <source>
        <dbReference type="ARBA" id="ARBA00023027"/>
    </source>
</evidence>
<protein>
    <submittedName>
        <fullName evidence="6">Phosphoglycerate dehydrogenase</fullName>
    </submittedName>
</protein>
<evidence type="ECO:0000259" key="5">
    <source>
        <dbReference type="Pfam" id="PF02826"/>
    </source>
</evidence>
<dbReference type="PANTHER" id="PTHR10996">
    <property type="entry name" value="2-HYDROXYACID DEHYDROGENASE-RELATED"/>
    <property type="match status" value="1"/>
</dbReference>
<name>A0A1C3VHH8_9HYPH</name>
<dbReference type="RefSeq" id="WP_092848146.1">
    <property type="nucleotide sequence ID" value="NZ_FMAH01000013.1"/>
</dbReference>